<dbReference type="InterPro" id="IPR003765">
    <property type="entry name" value="NO3_reductase_chaperone_NarJ"/>
</dbReference>
<dbReference type="InterPro" id="IPR036411">
    <property type="entry name" value="TorD-like_sf"/>
</dbReference>
<dbReference type="RefSeq" id="WP_000180413.1">
    <property type="nucleotide sequence ID" value="NZ_NFCF01000110.1"/>
</dbReference>
<dbReference type="NCBIfam" id="TIGR00684">
    <property type="entry name" value="narJ"/>
    <property type="match status" value="1"/>
</dbReference>
<dbReference type="PANTHER" id="PTHR43680:SF2">
    <property type="entry name" value="NITRATE REDUCTASE MOLYBDENUM COFACTOR ASSEMBLY CHAPERONE NARJ"/>
    <property type="match status" value="1"/>
</dbReference>
<organism evidence="1 2">
    <name type="scientific">Bacillus thuringiensis serovar mexicanensis</name>
    <dbReference type="NCBI Taxonomy" id="180868"/>
    <lineage>
        <taxon>Bacteria</taxon>
        <taxon>Bacillati</taxon>
        <taxon>Bacillota</taxon>
        <taxon>Bacilli</taxon>
        <taxon>Bacillales</taxon>
        <taxon>Bacillaceae</taxon>
        <taxon>Bacillus</taxon>
        <taxon>Bacillus cereus group</taxon>
    </lineage>
</organism>
<dbReference type="EMBL" id="NFCF01000110">
    <property type="protein sequence ID" value="OTW44685.1"/>
    <property type="molecule type" value="Genomic_DNA"/>
</dbReference>
<dbReference type="AlphaFoldDB" id="A0A242VZT2"/>
<dbReference type="GO" id="GO:0042128">
    <property type="term" value="P:nitrate assimilation"/>
    <property type="evidence" value="ECO:0007669"/>
    <property type="project" value="TreeGrafter"/>
</dbReference>
<sequence>MTNEASTILVIMSRVFDYPDYTFYSEYSTIEEHIKNQISTPKIRKEILERLAPLFTMPFHNLQELYVETFDYKEKTGLYLTAHELGDSRKRGAALINLQNMIYEAGYENIGKELVDYIPMLFEFLAVATEKEKLIRLEKRLSYAIHRIINNLPKENPYHTVMELLMMFVFEVPKSEEITLLENQREEADLEPLPYPMMYQ</sequence>
<accession>A0A242VZT2</accession>
<evidence type="ECO:0000313" key="1">
    <source>
        <dbReference type="EMBL" id="OTW44685.1"/>
    </source>
</evidence>
<dbReference type="SUPFAM" id="SSF89155">
    <property type="entry name" value="TorD-like"/>
    <property type="match status" value="1"/>
</dbReference>
<dbReference type="Proteomes" id="UP000195152">
    <property type="component" value="Unassembled WGS sequence"/>
</dbReference>
<evidence type="ECO:0000313" key="2">
    <source>
        <dbReference type="Proteomes" id="UP000195152"/>
    </source>
</evidence>
<name>A0A242VZT2_BACTU</name>
<dbReference type="GO" id="GO:0051131">
    <property type="term" value="P:chaperone-mediated protein complex assembly"/>
    <property type="evidence" value="ECO:0007669"/>
    <property type="project" value="InterPro"/>
</dbReference>
<proteinExistence type="predicted"/>
<reference evidence="1 2" key="1">
    <citation type="submission" date="2016-10" db="EMBL/GenBank/DDBJ databases">
        <title>Comparative genomics of Bacillus thuringiensis reveals a path to pathogens against multiple invertebrate hosts.</title>
        <authorList>
            <person name="Zheng J."/>
            <person name="Gao Q."/>
            <person name="Liu H."/>
            <person name="Peng D."/>
            <person name="Ruan L."/>
            <person name="Sun M."/>
        </authorList>
    </citation>
    <scope>NUCLEOTIDE SEQUENCE [LARGE SCALE GENOMIC DNA]</scope>
    <source>
        <strain evidence="1">BGSC 4AC1</strain>
    </source>
</reference>
<dbReference type="GO" id="GO:0016530">
    <property type="term" value="F:metallochaperone activity"/>
    <property type="evidence" value="ECO:0007669"/>
    <property type="project" value="TreeGrafter"/>
</dbReference>
<protein>
    <submittedName>
        <fullName evidence="1">Nitrate reductase molybdenum cofactor assembly chaperone</fullName>
    </submittedName>
</protein>
<dbReference type="GO" id="GO:0051082">
    <property type="term" value="F:unfolded protein binding"/>
    <property type="evidence" value="ECO:0007669"/>
    <property type="project" value="InterPro"/>
</dbReference>
<comment type="caution">
    <text evidence="1">The sequence shown here is derived from an EMBL/GenBank/DDBJ whole genome shotgun (WGS) entry which is preliminary data.</text>
</comment>
<gene>
    <name evidence="1" type="ORF">BK699_30265</name>
</gene>
<dbReference type="PANTHER" id="PTHR43680">
    <property type="entry name" value="NITRATE REDUCTASE MOLYBDENUM COFACTOR ASSEMBLY CHAPERONE"/>
    <property type="match status" value="1"/>
</dbReference>